<feature type="region of interest" description="Disordered" evidence="1">
    <location>
        <begin position="1"/>
        <end position="22"/>
    </location>
</feature>
<dbReference type="PANTHER" id="PTHR21310:SF42">
    <property type="entry name" value="BIFUNCTIONAL AAC_APH"/>
    <property type="match status" value="1"/>
</dbReference>
<keyword evidence="3" id="KW-0808">Transferase</keyword>
<sequence length="294" mass="30825">MPEYRDGSAALRPKPAADVDTGPGVVRELLAEQHPDLSGRELEFAGDGWDNAVYRLGEELAVRLPRRANAHSLLLNELRWLPFLAPRLPLPVPGALWQGRPSAGYPYHWAIVPWFEGVSAASVPALGRDAYAVDLARFLRALHVPAPADAPFNPVRGVPLATRDEAVRGRLGSGLLPDAAALEAIWDDSLAATKHAGPALWLHGDLHPHNLLVDSSFTGARITAVIDFGDLTAGDPASDLAAAWLHFHPAREGPVPPGAGRRFLLHAGGLGSGPGLGTALRGADGDAAAGGPAA</sequence>
<dbReference type="Gene3D" id="3.30.200.20">
    <property type="entry name" value="Phosphorylase Kinase, domain 1"/>
    <property type="match status" value="1"/>
</dbReference>
<dbReference type="RefSeq" id="WP_183511253.1">
    <property type="nucleotide sequence ID" value="NZ_BAABGK010000042.1"/>
</dbReference>
<dbReference type="GO" id="GO:0016301">
    <property type="term" value="F:kinase activity"/>
    <property type="evidence" value="ECO:0007669"/>
    <property type="project" value="UniProtKB-KW"/>
</dbReference>
<dbReference type="PANTHER" id="PTHR21310">
    <property type="entry name" value="AMINOGLYCOSIDE PHOSPHOTRANSFERASE-RELATED-RELATED"/>
    <property type="match status" value="1"/>
</dbReference>
<dbReference type="Proteomes" id="UP000523000">
    <property type="component" value="Unassembled WGS sequence"/>
</dbReference>
<evidence type="ECO:0000256" key="1">
    <source>
        <dbReference type="SAM" id="MobiDB-lite"/>
    </source>
</evidence>
<dbReference type="InterPro" id="IPR011009">
    <property type="entry name" value="Kinase-like_dom_sf"/>
</dbReference>
<dbReference type="SUPFAM" id="SSF56112">
    <property type="entry name" value="Protein kinase-like (PK-like)"/>
    <property type="match status" value="1"/>
</dbReference>
<keyword evidence="4" id="KW-1185">Reference proteome</keyword>
<keyword evidence="3" id="KW-0418">Kinase</keyword>
<dbReference type="Gene3D" id="3.90.1200.10">
    <property type="match status" value="1"/>
</dbReference>
<evidence type="ECO:0000259" key="2">
    <source>
        <dbReference type="Pfam" id="PF01636"/>
    </source>
</evidence>
<dbReference type="EMBL" id="JACHVS010000001">
    <property type="protein sequence ID" value="MBB2996059.1"/>
    <property type="molecule type" value="Genomic_DNA"/>
</dbReference>
<dbReference type="AlphaFoldDB" id="A0A839QIP1"/>
<comment type="caution">
    <text evidence="3">The sequence shown here is derived from an EMBL/GenBank/DDBJ whole genome shotgun (WGS) entry which is preliminary data.</text>
</comment>
<dbReference type="InterPro" id="IPR002575">
    <property type="entry name" value="Aminoglycoside_PTrfase"/>
</dbReference>
<gene>
    <name evidence="3" type="ORF">E9229_002250</name>
</gene>
<evidence type="ECO:0000313" key="3">
    <source>
        <dbReference type="EMBL" id="MBB2996059.1"/>
    </source>
</evidence>
<dbReference type="Pfam" id="PF01636">
    <property type="entry name" value="APH"/>
    <property type="match status" value="1"/>
</dbReference>
<feature type="domain" description="Aminoglycoside phosphotransferase" evidence="2">
    <location>
        <begin position="42"/>
        <end position="252"/>
    </location>
</feature>
<protein>
    <submittedName>
        <fullName evidence="3">Aminoglycoside phosphotransferase (APT) family kinase protein</fullName>
    </submittedName>
</protein>
<dbReference type="CDD" id="cd05155">
    <property type="entry name" value="APH_ChoK_like_1"/>
    <property type="match status" value="1"/>
</dbReference>
<organism evidence="3 4">
    <name type="scientific">Paeniglutamicibacter cryotolerans</name>
    <dbReference type="NCBI Taxonomy" id="670079"/>
    <lineage>
        <taxon>Bacteria</taxon>
        <taxon>Bacillati</taxon>
        <taxon>Actinomycetota</taxon>
        <taxon>Actinomycetes</taxon>
        <taxon>Micrococcales</taxon>
        <taxon>Micrococcaceae</taxon>
        <taxon>Paeniglutamicibacter</taxon>
    </lineage>
</organism>
<name>A0A839QIP1_9MICC</name>
<proteinExistence type="predicted"/>
<evidence type="ECO:0000313" key="4">
    <source>
        <dbReference type="Proteomes" id="UP000523000"/>
    </source>
</evidence>
<reference evidence="3 4" key="1">
    <citation type="submission" date="2020-08" db="EMBL/GenBank/DDBJ databases">
        <title>Sequencing the genomes of 1000 actinobacteria strains.</title>
        <authorList>
            <person name="Klenk H.-P."/>
        </authorList>
    </citation>
    <scope>NUCLEOTIDE SEQUENCE [LARGE SCALE GENOMIC DNA]</scope>
    <source>
        <strain evidence="3 4">DSM 22826</strain>
    </source>
</reference>
<dbReference type="InterPro" id="IPR051678">
    <property type="entry name" value="AGP_Transferase"/>
</dbReference>
<accession>A0A839QIP1</accession>